<dbReference type="GO" id="GO:0055085">
    <property type="term" value="P:transmembrane transport"/>
    <property type="evidence" value="ECO:0007669"/>
    <property type="project" value="InterPro"/>
</dbReference>
<keyword evidence="2 7" id="KW-0813">Transport</keyword>
<evidence type="ECO:0000256" key="4">
    <source>
        <dbReference type="ARBA" id="ARBA00022692"/>
    </source>
</evidence>
<dbReference type="GO" id="GO:0005886">
    <property type="term" value="C:plasma membrane"/>
    <property type="evidence" value="ECO:0007669"/>
    <property type="project" value="UniProtKB-SubCell"/>
</dbReference>
<evidence type="ECO:0000256" key="3">
    <source>
        <dbReference type="ARBA" id="ARBA00022475"/>
    </source>
</evidence>
<dbReference type="CDD" id="cd06261">
    <property type="entry name" value="TM_PBP2"/>
    <property type="match status" value="1"/>
</dbReference>
<dbReference type="Pfam" id="PF00528">
    <property type="entry name" value="BPD_transp_1"/>
    <property type="match status" value="1"/>
</dbReference>
<feature type="transmembrane region" description="Helical" evidence="7">
    <location>
        <begin position="143"/>
        <end position="165"/>
    </location>
</feature>
<dbReference type="Proteomes" id="UP000186235">
    <property type="component" value="Unassembled WGS sequence"/>
</dbReference>
<gene>
    <name evidence="10" type="ORF">SAMN05518682_1852</name>
</gene>
<evidence type="ECO:0000313" key="10">
    <source>
        <dbReference type="EMBL" id="SIQ26776.1"/>
    </source>
</evidence>
<dbReference type="PANTHER" id="PTHR30151">
    <property type="entry name" value="ALKANE SULFONATE ABC TRANSPORTER-RELATED, MEMBRANE SUBUNIT"/>
    <property type="match status" value="1"/>
</dbReference>
<keyword evidence="6 7" id="KW-0472">Membrane</keyword>
<dbReference type="PANTHER" id="PTHR30151:SF0">
    <property type="entry name" value="ABC TRANSPORTER PERMEASE PROTEIN MJ0413-RELATED"/>
    <property type="match status" value="1"/>
</dbReference>
<feature type="region of interest" description="Disordered" evidence="8">
    <location>
        <begin position="1"/>
        <end position="31"/>
    </location>
</feature>
<evidence type="ECO:0000256" key="7">
    <source>
        <dbReference type="RuleBase" id="RU363032"/>
    </source>
</evidence>
<feature type="transmembrane region" description="Helical" evidence="7">
    <location>
        <begin position="267"/>
        <end position="288"/>
    </location>
</feature>
<evidence type="ECO:0000256" key="8">
    <source>
        <dbReference type="SAM" id="MobiDB-lite"/>
    </source>
</evidence>
<dbReference type="InterPro" id="IPR000515">
    <property type="entry name" value="MetI-like"/>
</dbReference>
<dbReference type="InterPro" id="IPR035906">
    <property type="entry name" value="MetI-like_sf"/>
</dbReference>
<accession>A0A1N6RDK5</accession>
<evidence type="ECO:0000259" key="9">
    <source>
        <dbReference type="PROSITE" id="PS50928"/>
    </source>
</evidence>
<feature type="transmembrane region" description="Helical" evidence="7">
    <location>
        <begin position="112"/>
        <end position="131"/>
    </location>
</feature>
<feature type="transmembrane region" description="Helical" evidence="7">
    <location>
        <begin position="212"/>
        <end position="241"/>
    </location>
</feature>
<name>A0A1N6RDK5_9MICO</name>
<feature type="compositionally biased region" description="Basic and acidic residues" evidence="8">
    <location>
        <begin position="1"/>
        <end position="10"/>
    </location>
</feature>
<evidence type="ECO:0000256" key="5">
    <source>
        <dbReference type="ARBA" id="ARBA00022989"/>
    </source>
</evidence>
<dbReference type="PROSITE" id="PS50928">
    <property type="entry name" value="ABC_TM1"/>
    <property type="match status" value="1"/>
</dbReference>
<dbReference type="Gene3D" id="1.10.3720.10">
    <property type="entry name" value="MetI-like"/>
    <property type="match status" value="1"/>
</dbReference>
<keyword evidence="11" id="KW-1185">Reference proteome</keyword>
<keyword evidence="3" id="KW-1003">Cell membrane</keyword>
<dbReference type="SUPFAM" id="SSF161098">
    <property type="entry name" value="MetI-like"/>
    <property type="match status" value="1"/>
</dbReference>
<comment type="similarity">
    <text evidence="7">Belongs to the binding-protein-dependent transport system permease family.</text>
</comment>
<feature type="transmembrane region" description="Helical" evidence="7">
    <location>
        <begin position="52"/>
        <end position="71"/>
    </location>
</feature>
<keyword evidence="4 7" id="KW-0812">Transmembrane</keyword>
<evidence type="ECO:0000256" key="6">
    <source>
        <dbReference type="ARBA" id="ARBA00023136"/>
    </source>
</evidence>
<evidence type="ECO:0000256" key="2">
    <source>
        <dbReference type="ARBA" id="ARBA00022448"/>
    </source>
</evidence>
<comment type="subcellular location">
    <subcellularLocation>
        <location evidence="1 7">Cell membrane</location>
        <topology evidence="1 7">Multi-pass membrane protein</topology>
    </subcellularLocation>
</comment>
<sequence>MTTPTDERAPVRPGGHAAPGGAPDAPHDADDRTAEITRELTEELRRRRTGRLVRVVGPFTPLLLLAVWELASRTNVLDARFFPPPSSIAETFAQLVGSGELFEHAGITLTRIAIGFVLGAVPGLVLGIALGSVTTLRTLLGPIFASLLPVPKVAIFPLLLLVFGLGEASKYVIVAIGVFFYVFYNAMGGVLQTPQIYFDVATANGAGRLQRWRTVALPAALPSIFTGLKLAVGGAFVIIAASEFVGSRNGLGYLIWSSWTTFAVAKMYVGIVTISVLGYLSTTLVTVLERRLVPWSRQ</sequence>
<reference evidence="11" key="1">
    <citation type="submission" date="2017-01" db="EMBL/GenBank/DDBJ databases">
        <authorList>
            <person name="Varghese N."/>
            <person name="Submissions S."/>
        </authorList>
    </citation>
    <scope>NUCLEOTIDE SEQUENCE [LARGE SCALE GENOMIC DNA]</scope>
    <source>
        <strain evidence="11">3bp</strain>
    </source>
</reference>
<dbReference type="RefSeq" id="WP_081600323.1">
    <property type="nucleotide sequence ID" value="NZ_FTMI01000003.1"/>
</dbReference>
<keyword evidence="5 7" id="KW-1133">Transmembrane helix</keyword>
<proteinExistence type="inferred from homology"/>
<evidence type="ECO:0000313" key="11">
    <source>
        <dbReference type="Proteomes" id="UP000186235"/>
    </source>
</evidence>
<feature type="domain" description="ABC transmembrane type-1" evidence="9">
    <location>
        <begin position="105"/>
        <end position="289"/>
    </location>
</feature>
<dbReference type="EMBL" id="FTMI01000003">
    <property type="protein sequence ID" value="SIQ26776.1"/>
    <property type="molecule type" value="Genomic_DNA"/>
</dbReference>
<dbReference type="AlphaFoldDB" id="A0A1N6RDK5"/>
<organism evidence="10 11">
    <name type="scientific">Cellulosimicrobium aquatile</name>
    <dbReference type="NCBI Taxonomy" id="1612203"/>
    <lineage>
        <taxon>Bacteria</taxon>
        <taxon>Bacillati</taxon>
        <taxon>Actinomycetota</taxon>
        <taxon>Actinomycetes</taxon>
        <taxon>Micrococcales</taxon>
        <taxon>Promicromonosporaceae</taxon>
        <taxon>Cellulosimicrobium</taxon>
    </lineage>
</organism>
<feature type="transmembrane region" description="Helical" evidence="7">
    <location>
        <begin position="171"/>
        <end position="191"/>
    </location>
</feature>
<dbReference type="GeneID" id="95683593"/>
<feature type="compositionally biased region" description="Low complexity" evidence="8">
    <location>
        <begin position="13"/>
        <end position="24"/>
    </location>
</feature>
<evidence type="ECO:0000256" key="1">
    <source>
        <dbReference type="ARBA" id="ARBA00004651"/>
    </source>
</evidence>
<protein>
    <submittedName>
        <fullName evidence="10">NitT/TauT family transport system permease protein</fullName>
    </submittedName>
</protein>